<dbReference type="Pfam" id="PF08975">
    <property type="entry name" value="2H-phosphodiest"/>
    <property type="match status" value="1"/>
</dbReference>
<dbReference type="EMBL" id="WNDQ01000027">
    <property type="protein sequence ID" value="KAF1020976.1"/>
    <property type="molecule type" value="Genomic_DNA"/>
</dbReference>
<dbReference type="SUPFAM" id="SSF55144">
    <property type="entry name" value="LigT-like"/>
    <property type="match status" value="1"/>
</dbReference>
<evidence type="ECO:0000259" key="2">
    <source>
        <dbReference type="Pfam" id="PF08975"/>
    </source>
</evidence>
<sequence>MTTTAPRRTFLGWTGVSALSAIGAIGAVGAATSTSPALAKNPATDCGQLALGKPSATGPGTKYDAAGHALNFPGNTLICHLNQPGATFTALTDIAAALRAQVGDNNLTWTPPSSYHMTVVDGVTNAGRRPGDWPHLLPLDAPLEDCNRYVADKLRRFDLGMDLPIRMVADETLATQTGTQFLLRPIDAAENARPRDLRNRISQAIGVRHPNHDSYGFHITFAYYIRPFATVAEERRYQSLWLTAIQELRRRVPVIEMGAPEYCLFDSMNDFKTQFLLARR</sequence>
<dbReference type="PROSITE" id="PS51318">
    <property type="entry name" value="TAT"/>
    <property type="match status" value="1"/>
</dbReference>
<dbReference type="InterPro" id="IPR006311">
    <property type="entry name" value="TAT_signal"/>
</dbReference>
<evidence type="ECO:0000313" key="3">
    <source>
        <dbReference type="EMBL" id="KAF1020976.1"/>
    </source>
</evidence>
<protein>
    <recommendedName>
        <fullName evidence="2">DUF1868 domain-containing protein</fullName>
    </recommendedName>
</protein>
<name>A0A7V8FNI4_9BURK</name>
<feature type="chain" id="PRO_5031328324" description="DUF1868 domain-containing protein" evidence="1">
    <location>
        <begin position="40"/>
        <end position="280"/>
    </location>
</feature>
<dbReference type="InterPro" id="IPR009097">
    <property type="entry name" value="Cyclic_Pdiesterase"/>
</dbReference>
<dbReference type="InterPro" id="IPR015069">
    <property type="entry name" value="2H-PEstase_DUF1868"/>
</dbReference>
<comment type="caution">
    <text evidence="3">The sequence shown here is derived from an EMBL/GenBank/DDBJ whole genome shotgun (WGS) entry which is preliminary data.</text>
</comment>
<organism evidence="3 4">
    <name type="scientific">Paracidovorax wautersii</name>
    <dbReference type="NCBI Taxonomy" id="1177982"/>
    <lineage>
        <taxon>Bacteria</taxon>
        <taxon>Pseudomonadati</taxon>
        <taxon>Pseudomonadota</taxon>
        <taxon>Betaproteobacteria</taxon>
        <taxon>Burkholderiales</taxon>
        <taxon>Comamonadaceae</taxon>
        <taxon>Paracidovorax</taxon>
    </lineage>
</organism>
<accession>A0A7V8FNI4</accession>
<feature type="signal peptide" evidence="1">
    <location>
        <begin position="1"/>
        <end position="39"/>
    </location>
</feature>
<dbReference type="Gene3D" id="3.90.1140.10">
    <property type="entry name" value="Cyclic phosphodiesterase"/>
    <property type="match status" value="1"/>
</dbReference>
<reference evidence="4" key="1">
    <citation type="journal article" date="2020" name="MBio">
        <title>Horizontal gene transfer to a defensive symbiont with a reduced genome amongst a multipartite beetle microbiome.</title>
        <authorList>
            <person name="Waterworth S.C."/>
            <person name="Florez L.V."/>
            <person name="Rees E.R."/>
            <person name="Hertweck C."/>
            <person name="Kaltenpoth M."/>
            <person name="Kwan J.C."/>
        </authorList>
    </citation>
    <scope>NUCLEOTIDE SEQUENCE [LARGE SCALE GENOMIC DNA]</scope>
</reference>
<keyword evidence="1" id="KW-0732">Signal</keyword>
<evidence type="ECO:0000313" key="4">
    <source>
        <dbReference type="Proteomes" id="UP000461670"/>
    </source>
</evidence>
<evidence type="ECO:0000256" key="1">
    <source>
        <dbReference type="SAM" id="SignalP"/>
    </source>
</evidence>
<feature type="domain" description="DUF1868" evidence="2">
    <location>
        <begin position="62"/>
        <end position="175"/>
    </location>
</feature>
<proteinExistence type="predicted"/>
<dbReference type="Proteomes" id="UP000461670">
    <property type="component" value="Unassembled WGS sequence"/>
</dbReference>
<dbReference type="AlphaFoldDB" id="A0A7V8FNI4"/>
<gene>
    <name evidence="3" type="ORF">GAK30_02130</name>
</gene>